<dbReference type="InterPro" id="IPR018540">
    <property type="entry name" value="Spo0E-like"/>
</dbReference>
<dbReference type="Gene3D" id="4.10.280.10">
    <property type="entry name" value="Helix-loop-helix DNA-binding domain"/>
    <property type="match status" value="1"/>
</dbReference>
<organism evidence="2 3">
    <name type="scientific">Cohnella silvisoli</name>
    <dbReference type="NCBI Taxonomy" id="2873699"/>
    <lineage>
        <taxon>Bacteria</taxon>
        <taxon>Bacillati</taxon>
        <taxon>Bacillota</taxon>
        <taxon>Bacilli</taxon>
        <taxon>Bacillales</taxon>
        <taxon>Paenibacillaceae</taxon>
        <taxon>Cohnella</taxon>
    </lineage>
</organism>
<dbReference type="Pfam" id="PF09388">
    <property type="entry name" value="SpoOE-like"/>
    <property type="match status" value="1"/>
</dbReference>
<sequence length="94" mass="10721">MTHLETSQLIRRLQLLQRRLCEMANDLGNLTDPEIVAVSEEADSLIIQLQRLRKEEAEYRKMDGSYDDSVSVLTASQSTEEVGQQSRAFLVKHS</sequence>
<keyword evidence="3" id="KW-1185">Reference proteome</keyword>
<proteinExistence type="predicted"/>
<reference evidence="2 3" key="1">
    <citation type="journal article" date="2023" name="Genome Announc.">
        <title>Pan-Genome Analyses of the Genus Cohnella and Proposal of the Novel Species Cohnella silvisoli sp. nov., Isolated from Forest Soil.</title>
        <authorList>
            <person name="Wang C."/>
            <person name="Mao L."/>
            <person name="Bao G."/>
            <person name="Zhu H."/>
        </authorList>
    </citation>
    <scope>NUCLEOTIDE SEQUENCE [LARGE SCALE GENOMIC DNA]</scope>
    <source>
        <strain evidence="2 3">NL03-T5-1</strain>
    </source>
</reference>
<dbReference type="InterPro" id="IPR037208">
    <property type="entry name" value="Spo0E-like_sf"/>
</dbReference>
<gene>
    <name evidence="2" type="ORF">QJS35_11175</name>
</gene>
<feature type="coiled-coil region" evidence="1">
    <location>
        <begin position="35"/>
        <end position="62"/>
    </location>
</feature>
<evidence type="ECO:0000313" key="2">
    <source>
        <dbReference type="EMBL" id="MEQ4482958.1"/>
    </source>
</evidence>
<dbReference type="EMBL" id="JASKHM010000005">
    <property type="protein sequence ID" value="MEQ4482958.1"/>
    <property type="molecule type" value="Genomic_DNA"/>
</dbReference>
<dbReference type="Proteomes" id="UP001493487">
    <property type="component" value="Unassembled WGS sequence"/>
</dbReference>
<keyword evidence="1" id="KW-0175">Coiled coil</keyword>
<dbReference type="InterPro" id="IPR036638">
    <property type="entry name" value="HLH_DNA-bd_sf"/>
</dbReference>
<evidence type="ECO:0000313" key="3">
    <source>
        <dbReference type="Proteomes" id="UP001493487"/>
    </source>
</evidence>
<comment type="caution">
    <text evidence="2">The sequence shown here is derived from an EMBL/GenBank/DDBJ whole genome shotgun (WGS) entry which is preliminary data.</text>
</comment>
<evidence type="ECO:0000256" key="1">
    <source>
        <dbReference type="SAM" id="Coils"/>
    </source>
</evidence>
<accession>A0ABV1KSD6</accession>
<protein>
    <submittedName>
        <fullName evidence="2">Spo0E family sporulation regulatory protein-aspartic acid phosphatase</fullName>
    </submittedName>
</protein>
<dbReference type="SUPFAM" id="SSF140500">
    <property type="entry name" value="BAS1536-like"/>
    <property type="match status" value="1"/>
</dbReference>
<dbReference type="RefSeq" id="WP_232185654.1">
    <property type="nucleotide sequence ID" value="NZ_JAIOAP010000005.1"/>
</dbReference>
<name>A0ABV1KSD6_9BACL</name>